<protein>
    <submittedName>
        <fullName evidence="5">OmpA/MotB domain protein</fullName>
    </submittedName>
</protein>
<evidence type="ECO:0000259" key="4">
    <source>
        <dbReference type="PROSITE" id="PS51123"/>
    </source>
</evidence>
<evidence type="ECO:0000313" key="5">
    <source>
        <dbReference type="EMBL" id="ADK81203.1"/>
    </source>
</evidence>
<dbReference type="InterPro" id="IPR050330">
    <property type="entry name" value="Bact_OuterMem_StrucFunc"/>
</dbReference>
<accession>E1R317</accession>
<dbReference type="InterPro" id="IPR025965">
    <property type="entry name" value="FlgD/Vpr_Ig-like"/>
</dbReference>
<name>E1R317_SEDSS</name>
<dbReference type="Gene3D" id="2.60.40.4070">
    <property type="match status" value="5"/>
</dbReference>
<keyword evidence="6" id="KW-1185">Reference proteome</keyword>
<feature type="compositionally biased region" description="Polar residues" evidence="2">
    <location>
        <begin position="381"/>
        <end position="393"/>
    </location>
</feature>
<dbReference type="CDD" id="cd07185">
    <property type="entry name" value="OmpA_C-like"/>
    <property type="match status" value="1"/>
</dbReference>
<feature type="chain" id="PRO_5003150440" evidence="3">
    <location>
        <begin position="21"/>
        <end position="1410"/>
    </location>
</feature>
<dbReference type="EMBL" id="CP002116">
    <property type="protein sequence ID" value="ADK81203.1"/>
    <property type="molecule type" value="Genomic_DNA"/>
</dbReference>
<dbReference type="SUPFAM" id="SSF103088">
    <property type="entry name" value="OmpA-like"/>
    <property type="match status" value="1"/>
</dbReference>
<dbReference type="KEGG" id="ssm:Spirs_2081"/>
<dbReference type="RefSeq" id="WP_013254667.1">
    <property type="nucleotide sequence ID" value="NC_014364.1"/>
</dbReference>
<dbReference type="InterPro" id="IPR036737">
    <property type="entry name" value="OmpA-like_sf"/>
</dbReference>
<dbReference type="eggNOG" id="COG2885">
    <property type="taxonomic scope" value="Bacteria"/>
</dbReference>
<dbReference type="HOGENOM" id="CLU_005670_0_0_12"/>
<dbReference type="STRING" id="573413.Spirs_2081"/>
<dbReference type="Pfam" id="PF00691">
    <property type="entry name" value="OmpA"/>
    <property type="match status" value="1"/>
</dbReference>
<keyword evidence="1" id="KW-0472">Membrane</keyword>
<evidence type="ECO:0000256" key="2">
    <source>
        <dbReference type="SAM" id="MobiDB-lite"/>
    </source>
</evidence>
<proteinExistence type="predicted"/>
<feature type="domain" description="OmpA-like" evidence="4">
    <location>
        <begin position="1283"/>
        <end position="1410"/>
    </location>
</feature>
<feature type="region of interest" description="Disordered" evidence="2">
    <location>
        <begin position="335"/>
        <end position="362"/>
    </location>
</feature>
<gene>
    <name evidence="5" type="ordered locus">Spirs_2081</name>
</gene>
<dbReference type="Proteomes" id="UP000002318">
    <property type="component" value="Chromosome"/>
</dbReference>
<evidence type="ECO:0000256" key="3">
    <source>
        <dbReference type="SAM" id="SignalP"/>
    </source>
</evidence>
<evidence type="ECO:0000313" key="6">
    <source>
        <dbReference type="Proteomes" id="UP000002318"/>
    </source>
</evidence>
<dbReference type="PANTHER" id="PTHR30329">
    <property type="entry name" value="STATOR ELEMENT OF FLAGELLAR MOTOR COMPLEX"/>
    <property type="match status" value="1"/>
</dbReference>
<feature type="compositionally biased region" description="Basic and acidic residues" evidence="2">
    <location>
        <begin position="344"/>
        <end position="361"/>
    </location>
</feature>
<dbReference type="Pfam" id="PF13860">
    <property type="entry name" value="FlgD_ig"/>
    <property type="match status" value="1"/>
</dbReference>
<feature type="region of interest" description="Disordered" evidence="2">
    <location>
        <begin position="377"/>
        <end position="399"/>
    </location>
</feature>
<dbReference type="PROSITE" id="PS51123">
    <property type="entry name" value="OMPA_2"/>
    <property type="match status" value="1"/>
</dbReference>
<organism evidence="5 6">
    <name type="scientific">Sediminispirochaeta smaragdinae (strain DSM 11293 / JCM 15392 / SEBR 4228)</name>
    <name type="common">Spirochaeta smaragdinae</name>
    <dbReference type="NCBI Taxonomy" id="573413"/>
    <lineage>
        <taxon>Bacteria</taxon>
        <taxon>Pseudomonadati</taxon>
        <taxon>Spirochaetota</taxon>
        <taxon>Spirochaetia</taxon>
        <taxon>Spirochaetales</taxon>
        <taxon>Spirochaetaceae</taxon>
        <taxon>Sediminispirochaeta</taxon>
    </lineage>
</organism>
<dbReference type="PANTHER" id="PTHR30329:SF21">
    <property type="entry name" value="LIPOPROTEIN YIAD-RELATED"/>
    <property type="match status" value="1"/>
</dbReference>
<sequence length="1410" mass="154801">MKKKIILLFLFVAVSVCLWAESPDKSEELYSPEYAALGSFVTSYTSPQADAVNPAASALTQRVTLDLSYFAIAGSDDGVSGLQGNAVNLGATLPTKLGVFSFSSHFLDSDFPGYSADTDLTLKGSFAKELYPGISTGIGLGFGLSGSGGFSTVMDLGLIQELGSRGFIKDLRWGGALKNIGYTSIDDDSYPDPFTPLVGARALLYQGDSFGFALNTELGFPGFSNTRLALGGEFNIGQVLTIHAGTRMDFNQLDDGDTAQMIPSVGIVFNFTTDFSDKNDFLGLSERGWDQSEVRPSFTVAPVIEDVWAIGGGVNIPLGVIDKKPPEIDIDIDGIVQDGSTNPDEDKIVPKDGGKSPKESSDVATFLVKGKVKAGGKYQSVPRSVQQDNASKQSPKENEKHLDAIEDVVAYLSPNNDGVKDDISVPVKITDSRYVMRYQFLIENEAGSVVRVIENKEKRIENQGFRGFFDRLLSVKSGINIPDRIRWDGTDKNGAVVPDGLYSFYIQAYDDNGNMSRTDAYRIVVDNTPPEIHLDQPNGDNLIFSPNDDGNKDTITFEQKGSYEEVWNAEILDASSTVGRHVRWPWSSPESFIWDGTDDEGILLPDGVYSYRISATDRAGNSSEARISNIIINTEPTPISLSIERSHFSPNGDGVYDTLLLTPEIPVVRGIEHWSLTVEEQSGGDVRTYKGMETAPGVIAFDGKDDTGFILDEGSYKAELQVLYRNGNFPSAISPVFTIDVAPPSAMVRTSDSVLSPDGDGNKDTITLYQETSLEQRWEGVISRVDGDGDQTVRDFTWIESAPAELVWDGTDNDGRLVPDGLYRYILSATDRAGNTGHSRERTFSIDTSKTEVIFTAEAEAFSPNGDGVKERMGLIPKLQRSEGIDHYVVTIKDAGDKAIRTIEGSGSLPESLFWDGRDNDRRVAKDGMYRAELLVVYDSGYSPQTTTRSFELDTIYPAATISTDWKLFSPDGDGRKDTIVIRQEGNKETLWSGEILNAAGESIKRAFWKGNLSDFSWDGTGEAGNKVPDGSYSYRLTSTDKAGNHFETTIAGLIADTTPTSVFVTADAGALSPNGDGKFEDIGLTTIVNNKNGISGWSVELVREDGTVERRFSGEKQIPTKIVWDGKNENGNYVEGSYRARFTVSYEKGNRPIAESSPFFLDRSAPEIAIDMNPVPFSPDNDGVDDELTMHLDVKDRSEIDSWTLTIYDPEGKVFKQYGGSGSPADQIIWDGKSDAGELVYAAMDYPYRFSATDVLGNRNSTDGRIPVDVLVVREGNLLKIKIASIIFQPNKAEFVEDDPEVAERNRYVLDRLAEILQKYRSYQIMVEGHAALINWADPVKAEREEQTELMPLSQARAEKVVEALVERGIDRNRLDAVGVGGTKPLVPHSDIENRWKNRRVEFILEKKR</sequence>
<evidence type="ECO:0000256" key="1">
    <source>
        <dbReference type="PROSITE-ProRule" id="PRU00473"/>
    </source>
</evidence>
<dbReference type="Gene3D" id="3.30.1330.60">
    <property type="entry name" value="OmpA-like domain"/>
    <property type="match status" value="1"/>
</dbReference>
<dbReference type="InterPro" id="IPR006665">
    <property type="entry name" value="OmpA-like"/>
</dbReference>
<keyword evidence="3" id="KW-0732">Signal</keyword>
<reference evidence="5 6" key="1">
    <citation type="journal article" date="2010" name="Stand. Genomic Sci.">
        <title>Complete genome sequence of Spirochaeta smaragdinae type strain (SEBR 4228).</title>
        <authorList>
            <person name="Mavromatis K."/>
            <person name="Yasawong M."/>
            <person name="Chertkov O."/>
            <person name="Lapidus A."/>
            <person name="Lucas S."/>
            <person name="Nolan M."/>
            <person name="Del Rio T.G."/>
            <person name="Tice H."/>
            <person name="Cheng J.F."/>
            <person name="Pitluck S."/>
            <person name="Liolios K."/>
            <person name="Ivanova N."/>
            <person name="Tapia R."/>
            <person name="Han C."/>
            <person name="Bruce D."/>
            <person name="Goodwin L."/>
            <person name="Pati A."/>
            <person name="Chen A."/>
            <person name="Palaniappan K."/>
            <person name="Land M."/>
            <person name="Hauser L."/>
            <person name="Chang Y.J."/>
            <person name="Jeffries C.D."/>
            <person name="Detter J.C."/>
            <person name="Rohde M."/>
            <person name="Brambilla E."/>
            <person name="Spring S."/>
            <person name="Goker M."/>
            <person name="Sikorski J."/>
            <person name="Woyke T."/>
            <person name="Bristow J."/>
            <person name="Eisen J.A."/>
            <person name="Markowitz V."/>
            <person name="Hugenholtz P."/>
            <person name="Klenk H.P."/>
            <person name="Kyrpides N.C."/>
        </authorList>
    </citation>
    <scope>NUCLEOTIDE SEQUENCE [LARGE SCALE GENOMIC DNA]</scope>
    <source>
        <strain evidence="6">DSM 11293 / JCM 15392 / SEBR 4228</strain>
    </source>
</reference>
<dbReference type="GO" id="GO:0016020">
    <property type="term" value="C:membrane"/>
    <property type="evidence" value="ECO:0007669"/>
    <property type="project" value="UniProtKB-UniRule"/>
</dbReference>
<feature type="signal peptide" evidence="3">
    <location>
        <begin position="1"/>
        <end position="20"/>
    </location>
</feature>